<proteinExistence type="predicted"/>
<dbReference type="EMBL" id="CM042882">
    <property type="protein sequence ID" value="KAI4381097.1"/>
    <property type="molecule type" value="Genomic_DNA"/>
</dbReference>
<evidence type="ECO:0000313" key="1">
    <source>
        <dbReference type="EMBL" id="KAI4381097.1"/>
    </source>
</evidence>
<gene>
    <name evidence="1" type="ORF">MLD38_007206</name>
</gene>
<evidence type="ECO:0000313" key="2">
    <source>
        <dbReference type="Proteomes" id="UP001057402"/>
    </source>
</evidence>
<comment type="caution">
    <text evidence="1">The sequence shown here is derived from an EMBL/GenBank/DDBJ whole genome shotgun (WGS) entry which is preliminary data.</text>
</comment>
<reference evidence="2" key="1">
    <citation type="journal article" date="2023" name="Front. Plant Sci.">
        <title>Chromosomal-level genome assembly of Melastoma candidum provides insights into trichome evolution.</title>
        <authorList>
            <person name="Zhong Y."/>
            <person name="Wu W."/>
            <person name="Sun C."/>
            <person name="Zou P."/>
            <person name="Liu Y."/>
            <person name="Dai S."/>
            <person name="Zhou R."/>
        </authorList>
    </citation>
    <scope>NUCLEOTIDE SEQUENCE [LARGE SCALE GENOMIC DNA]</scope>
</reference>
<accession>A0ACB9RYX2</accession>
<protein>
    <submittedName>
        <fullName evidence="1">Uncharacterized protein</fullName>
    </submittedName>
</protein>
<organism evidence="1 2">
    <name type="scientific">Melastoma candidum</name>
    <dbReference type="NCBI Taxonomy" id="119954"/>
    <lineage>
        <taxon>Eukaryota</taxon>
        <taxon>Viridiplantae</taxon>
        <taxon>Streptophyta</taxon>
        <taxon>Embryophyta</taxon>
        <taxon>Tracheophyta</taxon>
        <taxon>Spermatophyta</taxon>
        <taxon>Magnoliopsida</taxon>
        <taxon>eudicotyledons</taxon>
        <taxon>Gunneridae</taxon>
        <taxon>Pentapetalae</taxon>
        <taxon>rosids</taxon>
        <taxon>malvids</taxon>
        <taxon>Myrtales</taxon>
        <taxon>Melastomataceae</taxon>
        <taxon>Melastomatoideae</taxon>
        <taxon>Melastomateae</taxon>
        <taxon>Melastoma</taxon>
    </lineage>
</organism>
<name>A0ACB9RYX2_9MYRT</name>
<dbReference type="Proteomes" id="UP001057402">
    <property type="component" value="Chromosome 3"/>
</dbReference>
<sequence length="186" mass="20291">MPLSGPGQDSPAADGGAAPSFKRKPRLLSLLLKAIIMTIITSVFFVFLGLAAIILLHLCLAGGLFHRRGSSSPRGSPTLLQGQHRQWPALTGLSPSDLRRVPKFRFLEYGKSQDCAICLDEVREGQWCRRLIGCGHVFHKGCVDTWLVKVAACPVCRRGVRSPREGCGCGRGRELKVDGFQGLLRI</sequence>
<keyword evidence="2" id="KW-1185">Reference proteome</keyword>